<reference evidence="2" key="2">
    <citation type="submission" date="2019-06" db="EMBL/GenBank/DDBJ databases">
        <title>Genomics analysis of Aphanomyces spp. identifies a new class of oomycete effector associated with host adaptation.</title>
        <authorList>
            <person name="Gaulin E."/>
        </authorList>
    </citation>
    <scope>NUCLEOTIDE SEQUENCE</scope>
    <source>
        <strain evidence="2">CBS 578.67</strain>
    </source>
</reference>
<evidence type="ECO:0000313" key="2">
    <source>
        <dbReference type="EMBL" id="KAF0690093.1"/>
    </source>
</evidence>
<evidence type="ECO:0000256" key="1">
    <source>
        <dbReference type="SAM" id="MobiDB-lite"/>
    </source>
</evidence>
<proteinExistence type="predicted"/>
<keyword evidence="4" id="KW-1185">Reference proteome</keyword>
<dbReference type="EMBL" id="CAADRA010006414">
    <property type="protein sequence ID" value="VFT95223.1"/>
    <property type="molecule type" value="Genomic_DNA"/>
</dbReference>
<feature type="region of interest" description="Disordered" evidence="1">
    <location>
        <begin position="1"/>
        <end position="30"/>
    </location>
</feature>
<gene>
    <name evidence="3" type="primary">Aste57867_18487</name>
    <name evidence="2" type="ORF">As57867_018425</name>
    <name evidence="3" type="ORF">ASTE57867_18487</name>
</gene>
<dbReference type="Proteomes" id="UP000332933">
    <property type="component" value="Unassembled WGS sequence"/>
</dbReference>
<dbReference type="AlphaFoldDB" id="A0A485LB33"/>
<sequence>MWRLAKLPRTLRWHATSATLPPPPSTSPTTDTAYAHFRPIQSMEDYMDIATVTLNESANIDASVDTASDAEPPPRATKDPDL</sequence>
<name>A0A485LB33_9STRA</name>
<organism evidence="3 4">
    <name type="scientific">Aphanomyces stellatus</name>
    <dbReference type="NCBI Taxonomy" id="120398"/>
    <lineage>
        <taxon>Eukaryota</taxon>
        <taxon>Sar</taxon>
        <taxon>Stramenopiles</taxon>
        <taxon>Oomycota</taxon>
        <taxon>Saprolegniomycetes</taxon>
        <taxon>Saprolegniales</taxon>
        <taxon>Verrucalvaceae</taxon>
        <taxon>Aphanomyces</taxon>
    </lineage>
</organism>
<dbReference type="EMBL" id="VJMH01006393">
    <property type="protein sequence ID" value="KAF0690093.1"/>
    <property type="molecule type" value="Genomic_DNA"/>
</dbReference>
<accession>A0A485LB33</accession>
<evidence type="ECO:0000313" key="3">
    <source>
        <dbReference type="EMBL" id="VFT95223.1"/>
    </source>
</evidence>
<dbReference type="OrthoDB" id="10562005at2759"/>
<evidence type="ECO:0000313" key="4">
    <source>
        <dbReference type="Proteomes" id="UP000332933"/>
    </source>
</evidence>
<protein>
    <submittedName>
        <fullName evidence="3">Aste57867_18487 protein</fullName>
    </submittedName>
</protein>
<reference evidence="3 4" key="1">
    <citation type="submission" date="2019-03" db="EMBL/GenBank/DDBJ databases">
        <authorList>
            <person name="Gaulin E."/>
            <person name="Dumas B."/>
        </authorList>
    </citation>
    <scope>NUCLEOTIDE SEQUENCE [LARGE SCALE GENOMIC DNA]</scope>
    <source>
        <strain evidence="3">CBS 568.67</strain>
    </source>
</reference>
<feature type="region of interest" description="Disordered" evidence="1">
    <location>
        <begin position="62"/>
        <end position="82"/>
    </location>
</feature>